<reference evidence="1 2" key="1">
    <citation type="submission" date="2018-03" db="EMBL/GenBank/DDBJ databases">
        <title>Genomic Encyclopedia of Archaeal and Bacterial Type Strains, Phase II (KMG-II): from individual species to whole genera.</title>
        <authorList>
            <person name="Goeker M."/>
        </authorList>
    </citation>
    <scope>NUCLEOTIDE SEQUENCE [LARGE SCALE GENOMIC DNA]</scope>
    <source>
        <strain evidence="1 2">DSM 100065</strain>
    </source>
</reference>
<evidence type="ECO:0000313" key="2">
    <source>
        <dbReference type="Proteomes" id="UP000237752"/>
    </source>
</evidence>
<keyword evidence="1" id="KW-0378">Hydrolase</keyword>
<protein>
    <submittedName>
        <fullName evidence="1">Cof subfamily protein (Haloacid dehalogenase superfamily)/HAD superfamily hydrolase (TIGR01484 family)</fullName>
    </submittedName>
</protein>
<accession>A0A2T0ZTF7</accession>
<dbReference type="PANTHER" id="PTHR10000">
    <property type="entry name" value="PHOSPHOSERINE PHOSPHATASE"/>
    <property type="match status" value="1"/>
</dbReference>
<dbReference type="OrthoDB" id="3180855at2"/>
<dbReference type="NCBIfam" id="TIGR01484">
    <property type="entry name" value="HAD-SF-IIB"/>
    <property type="match status" value="1"/>
</dbReference>
<sequence>MKEPGSVAQGAWLVAIDLDGTTIGETEEASPAVVTQLRRIERVGHHLLIATGRSAATTLPVLDRIGVWPEYLVCSNGAVILQRDTAATSGYHRLHAAGFQTAAVLEAIRAHLPEAHIAVEDEAGTYRYTHPFPPATTGAAEDQVIVPFETLLDGRAVRVIAVLPDHDVSEFRVSVERMDLKGVTFSLGWTAWLDIAAEGITKAVAAEKVRAVLDFGRDRVLAVGDGFNDIEFLQWAGQFGRGVAMGHAPKELRAVASEITGTFAEDGLVRVLASL</sequence>
<dbReference type="GO" id="GO:0016791">
    <property type="term" value="F:phosphatase activity"/>
    <property type="evidence" value="ECO:0007669"/>
    <property type="project" value="UniProtKB-ARBA"/>
</dbReference>
<organism evidence="1 2">
    <name type="scientific">Antricoccus suffuscus</name>
    <dbReference type="NCBI Taxonomy" id="1629062"/>
    <lineage>
        <taxon>Bacteria</taxon>
        <taxon>Bacillati</taxon>
        <taxon>Actinomycetota</taxon>
        <taxon>Actinomycetes</taxon>
        <taxon>Geodermatophilales</taxon>
        <taxon>Antricoccaceae</taxon>
        <taxon>Antricoccus</taxon>
    </lineage>
</organism>
<dbReference type="AlphaFoldDB" id="A0A2T0ZTF7"/>
<dbReference type="PANTHER" id="PTHR10000:SF8">
    <property type="entry name" value="HAD SUPERFAMILY HYDROLASE-LIKE, TYPE 3"/>
    <property type="match status" value="1"/>
</dbReference>
<dbReference type="InterPro" id="IPR036412">
    <property type="entry name" value="HAD-like_sf"/>
</dbReference>
<proteinExistence type="predicted"/>
<dbReference type="Proteomes" id="UP000237752">
    <property type="component" value="Unassembled WGS sequence"/>
</dbReference>
<dbReference type="Gene3D" id="3.30.1240.10">
    <property type="match status" value="1"/>
</dbReference>
<dbReference type="InterPro" id="IPR006379">
    <property type="entry name" value="HAD-SF_hydro_IIB"/>
</dbReference>
<dbReference type="SUPFAM" id="SSF56784">
    <property type="entry name" value="HAD-like"/>
    <property type="match status" value="1"/>
</dbReference>
<dbReference type="InterPro" id="IPR023214">
    <property type="entry name" value="HAD_sf"/>
</dbReference>
<evidence type="ECO:0000313" key="1">
    <source>
        <dbReference type="EMBL" id="PRZ39639.1"/>
    </source>
</evidence>
<keyword evidence="2" id="KW-1185">Reference proteome</keyword>
<comment type="caution">
    <text evidence="1">The sequence shown here is derived from an EMBL/GenBank/DDBJ whole genome shotgun (WGS) entry which is preliminary data.</text>
</comment>
<name>A0A2T0ZTF7_9ACTN</name>
<dbReference type="GO" id="GO:0000287">
    <property type="term" value="F:magnesium ion binding"/>
    <property type="evidence" value="ECO:0007669"/>
    <property type="project" value="TreeGrafter"/>
</dbReference>
<dbReference type="EMBL" id="PVUE01000018">
    <property type="protein sequence ID" value="PRZ39639.1"/>
    <property type="molecule type" value="Genomic_DNA"/>
</dbReference>
<dbReference type="Pfam" id="PF08282">
    <property type="entry name" value="Hydrolase_3"/>
    <property type="match status" value="1"/>
</dbReference>
<dbReference type="Gene3D" id="3.40.50.1000">
    <property type="entry name" value="HAD superfamily/HAD-like"/>
    <property type="match status" value="1"/>
</dbReference>
<gene>
    <name evidence="1" type="ORF">CLV47_1183</name>
</gene>
<dbReference type="GO" id="GO:0005829">
    <property type="term" value="C:cytosol"/>
    <property type="evidence" value="ECO:0007669"/>
    <property type="project" value="TreeGrafter"/>
</dbReference>